<name>A0A371B3T9_9BRAD</name>
<feature type="signal peptide" evidence="6">
    <location>
        <begin position="1"/>
        <end position="36"/>
    </location>
</feature>
<dbReference type="Pfam" id="PF13416">
    <property type="entry name" value="SBP_bac_8"/>
    <property type="match status" value="1"/>
</dbReference>
<feature type="chain" id="PRO_5016595950" evidence="6">
    <location>
        <begin position="37"/>
        <end position="353"/>
    </location>
</feature>
<keyword evidence="3" id="KW-0813">Transport</keyword>
<comment type="subcellular location">
    <subcellularLocation>
        <location evidence="1">Periplasm</location>
    </subcellularLocation>
</comment>
<dbReference type="Proteomes" id="UP000263993">
    <property type="component" value="Unassembled WGS sequence"/>
</dbReference>
<dbReference type="PANTHER" id="PTHR30006">
    <property type="entry name" value="THIAMINE-BINDING PERIPLASMIC PROTEIN-RELATED"/>
    <property type="match status" value="1"/>
</dbReference>
<dbReference type="AlphaFoldDB" id="A0A371B3T9"/>
<dbReference type="GO" id="GO:0030976">
    <property type="term" value="F:thiamine pyrophosphate binding"/>
    <property type="evidence" value="ECO:0007669"/>
    <property type="project" value="TreeGrafter"/>
</dbReference>
<evidence type="ECO:0000256" key="2">
    <source>
        <dbReference type="ARBA" id="ARBA00008520"/>
    </source>
</evidence>
<dbReference type="EMBL" id="QRGO01000002">
    <property type="protein sequence ID" value="RDV02248.1"/>
    <property type="molecule type" value="Genomic_DNA"/>
</dbReference>
<evidence type="ECO:0000256" key="1">
    <source>
        <dbReference type="ARBA" id="ARBA00004418"/>
    </source>
</evidence>
<evidence type="ECO:0000256" key="6">
    <source>
        <dbReference type="SAM" id="SignalP"/>
    </source>
</evidence>
<dbReference type="GO" id="GO:0030975">
    <property type="term" value="F:thiamine binding"/>
    <property type="evidence" value="ECO:0007669"/>
    <property type="project" value="TreeGrafter"/>
</dbReference>
<dbReference type="InterPro" id="IPR006311">
    <property type="entry name" value="TAT_signal"/>
</dbReference>
<dbReference type="PROSITE" id="PS51318">
    <property type="entry name" value="TAT"/>
    <property type="match status" value="1"/>
</dbReference>
<protein>
    <submittedName>
        <fullName evidence="7">ABC transporter substrate-binding protein</fullName>
    </submittedName>
</protein>
<dbReference type="Gene3D" id="3.40.190.10">
    <property type="entry name" value="Periplasmic binding protein-like II"/>
    <property type="match status" value="2"/>
</dbReference>
<evidence type="ECO:0000313" key="8">
    <source>
        <dbReference type="Proteomes" id="UP000263993"/>
    </source>
</evidence>
<reference evidence="8" key="1">
    <citation type="submission" date="2018-08" db="EMBL/GenBank/DDBJ databases">
        <authorList>
            <person name="Kim S.-J."/>
            <person name="Jung G.-Y."/>
        </authorList>
    </citation>
    <scope>NUCLEOTIDE SEQUENCE [LARGE SCALE GENOMIC DNA]</scope>
    <source>
        <strain evidence="8">GY_H</strain>
    </source>
</reference>
<organism evidence="7 8">
    <name type="scientific">Undibacter mobilis</name>
    <dbReference type="NCBI Taxonomy" id="2292256"/>
    <lineage>
        <taxon>Bacteria</taxon>
        <taxon>Pseudomonadati</taxon>
        <taxon>Pseudomonadota</taxon>
        <taxon>Alphaproteobacteria</taxon>
        <taxon>Hyphomicrobiales</taxon>
        <taxon>Nitrobacteraceae</taxon>
        <taxon>Undibacter</taxon>
    </lineage>
</organism>
<accession>A0A371B3T9</accession>
<dbReference type="PANTHER" id="PTHR30006:SF3">
    <property type="entry name" value="THIAMINE-BINDING PERIPLASMIC PROTEIN"/>
    <property type="match status" value="1"/>
</dbReference>
<dbReference type="OrthoDB" id="9815444at2"/>
<dbReference type="SUPFAM" id="SSF53850">
    <property type="entry name" value="Periplasmic binding protein-like II"/>
    <property type="match status" value="1"/>
</dbReference>
<evidence type="ECO:0000256" key="4">
    <source>
        <dbReference type="ARBA" id="ARBA00022729"/>
    </source>
</evidence>
<dbReference type="GO" id="GO:0030288">
    <property type="term" value="C:outer membrane-bounded periplasmic space"/>
    <property type="evidence" value="ECO:0007669"/>
    <property type="project" value="TreeGrafter"/>
</dbReference>
<dbReference type="GO" id="GO:0015888">
    <property type="term" value="P:thiamine transport"/>
    <property type="evidence" value="ECO:0007669"/>
    <property type="project" value="TreeGrafter"/>
</dbReference>
<gene>
    <name evidence="7" type="ORF">DXH78_16795</name>
</gene>
<comment type="similarity">
    <text evidence="2">Belongs to the bacterial solute-binding protein 1 family.</text>
</comment>
<proteinExistence type="inferred from homology"/>
<evidence type="ECO:0000256" key="5">
    <source>
        <dbReference type="ARBA" id="ARBA00022764"/>
    </source>
</evidence>
<keyword evidence="4 6" id="KW-0732">Signal</keyword>
<dbReference type="CDD" id="cd13589">
    <property type="entry name" value="PBP2_polyamine_RpCGA009"/>
    <property type="match status" value="1"/>
</dbReference>
<evidence type="ECO:0000313" key="7">
    <source>
        <dbReference type="EMBL" id="RDV02248.1"/>
    </source>
</evidence>
<dbReference type="InterPro" id="IPR006059">
    <property type="entry name" value="SBP"/>
</dbReference>
<keyword evidence="5" id="KW-0574">Periplasm</keyword>
<comment type="caution">
    <text evidence="7">The sequence shown here is derived from an EMBL/GenBank/DDBJ whole genome shotgun (WGS) entry which is preliminary data.</text>
</comment>
<keyword evidence="8" id="KW-1185">Reference proteome</keyword>
<dbReference type="RefSeq" id="WP_115518370.1">
    <property type="nucleotide sequence ID" value="NZ_QRGO01000002.1"/>
</dbReference>
<sequence length="353" mass="38054">MRNSSNVTKNGISRRTLLAGAAALGGTLAAPTVLRAADTEVVFATWGGSWEAAMRKAWFEPFRAKTGIAVKTVSGNTYGKIEAMVTSGRTEWDVVESLSSFPFIGEKKGLLTPIDYAVVDKSVVANPDMITPYSIPQVLFSDVMTYSTKLNPAPKSWADMFDTKTYPGKRTFDGTQIATVIEAALLADGVAPNALYPIDVPRALKKLSTIRQDIQFYATNAQGQQYLSDGQCTVGMLPDGRALSIKNNGAPVNLGFGASIMSWTSLSILKGAPNASAAQKLLAYTLTPEAQAEVAKIYTYGPVVPKAMDLIPVERQNMLSGGPHMKGAVLRNEKWWSENLAMVSEKFDAWKLG</sequence>
<evidence type="ECO:0000256" key="3">
    <source>
        <dbReference type="ARBA" id="ARBA00022448"/>
    </source>
</evidence>